<dbReference type="PANTHER" id="PTHR11728">
    <property type="entry name" value="GLYCEROL-3-PHOSPHATE DEHYDROGENASE"/>
    <property type="match status" value="1"/>
</dbReference>
<dbReference type="PRINTS" id="PR00077">
    <property type="entry name" value="GPDHDRGNASE"/>
</dbReference>
<dbReference type="PANTHER" id="PTHR11728:SF1">
    <property type="entry name" value="GLYCEROL-3-PHOSPHATE DEHYDROGENASE [NAD(+)] 2, CHLOROPLASTIC"/>
    <property type="match status" value="1"/>
</dbReference>
<feature type="active site" description="Proton acceptor" evidence="13 14">
    <location>
        <position position="191"/>
    </location>
</feature>
<feature type="binding site" evidence="16">
    <location>
        <position position="255"/>
    </location>
    <ligand>
        <name>NAD(+)</name>
        <dbReference type="ChEBI" id="CHEBI:57540"/>
    </ligand>
</feature>
<evidence type="ECO:0000256" key="17">
    <source>
        <dbReference type="RuleBase" id="RU000437"/>
    </source>
</evidence>
<evidence type="ECO:0000259" key="19">
    <source>
        <dbReference type="Pfam" id="PF07479"/>
    </source>
</evidence>
<dbReference type="PROSITE" id="PS00957">
    <property type="entry name" value="NAD_G3PDH"/>
    <property type="match status" value="1"/>
</dbReference>
<evidence type="ECO:0000256" key="14">
    <source>
        <dbReference type="PIRSR" id="PIRSR000114-1"/>
    </source>
</evidence>
<feature type="binding site" evidence="13">
    <location>
        <position position="106"/>
    </location>
    <ligand>
        <name>NADPH</name>
        <dbReference type="ChEBI" id="CHEBI:57783"/>
    </ligand>
</feature>
<accession>A0A7C0U3P8</accession>
<dbReference type="GO" id="GO:0005975">
    <property type="term" value="P:carbohydrate metabolic process"/>
    <property type="evidence" value="ECO:0007669"/>
    <property type="project" value="InterPro"/>
</dbReference>
<dbReference type="GO" id="GO:0008654">
    <property type="term" value="P:phospholipid biosynthetic process"/>
    <property type="evidence" value="ECO:0007669"/>
    <property type="project" value="UniProtKB-KW"/>
</dbReference>
<dbReference type="Gene3D" id="3.40.50.720">
    <property type="entry name" value="NAD(P)-binding Rossmann-like Domain"/>
    <property type="match status" value="1"/>
</dbReference>
<comment type="function">
    <text evidence="13">Catalyzes the reduction of the glycolytic intermediate dihydroxyacetone phosphate (DHAP) to sn-glycerol 3-phosphate (G3P), the key precursor for phospholipid synthesis.</text>
</comment>
<evidence type="ECO:0000256" key="4">
    <source>
        <dbReference type="ARBA" id="ARBA00023002"/>
    </source>
</evidence>
<name>A0A7C0U3P8_DESA2</name>
<evidence type="ECO:0000256" key="15">
    <source>
        <dbReference type="PIRSR" id="PIRSR000114-2"/>
    </source>
</evidence>
<dbReference type="InterPro" id="IPR011128">
    <property type="entry name" value="G3P_DH_NAD-dep_N"/>
</dbReference>
<dbReference type="InterPro" id="IPR036291">
    <property type="entry name" value="NAD(P)-bd_dom_sf"/>
</dbReference>
<dbReference type="FunFam" id="1.10.1040.10:FF:000001">
    <property type="entry name" value="Glycerol-3-phosphate dehydrogenase [NAD(P)+]"/>
    <property type="match status" value="1"/>
</dbReference>
<keyword evidence="13" id="KW-0547">Nucleotide-binding</keyword>
<feature type="domain" description="Glycerol-3-phosphate dehydrogenase NAD-dependent N-terminal" evidence="18">
    <location>
        <begin position="4"/>
        <end position="160"/>
    </location>
</feature>
<keyword evidence="13" id="KW-0963">Cytoplasm</keyword>
<dbReference type="NCBIfam" id="NF000942">
    <property type="entry name" value="PRK00094.1-4"/>
    <property type="match status" value="1"/>
</dbReference>
<evidence type="ECO:0000259" key="18">
    <source>
        <dbReference type="Pfam" id="PF01210"/>
    </source>
</evidence>
<evidence type="ECO:0000256" key="8">
    <source>
        <dbReference type="ARBA" id="ARBA00023264"/>
    </source>
</evidence>
<evidence type="ECO:0000256" key="5">
    <source>
        <dbReference type="ARBA" id="ARBA00023027"/>
    </source>
</evidence>
<dbReference type="NCBIfam" id="NF000940">
    <property type="entry name" value="PRK00094.1-2"/>
    <property type="match status" value="1"/>
</dbReference>
<evidence type="ECO:0000256" key="1">
    <source>
        <dbReference type="ARBA" id="ARBA00011009"/>
    </source>
</evidence>
<dbReference type="AlphaFoldDB" id="A0A7C0U3P8"/>
<proteinExistence type="inferred from homology"/>
<feature type="binding site" evidence="13">
    <location>
        <position position="244"/>
    </location>
    <ligand>
        <name>sn-glycerol 3-phosphate</name>
        <dbReference type="ChEBI" id="CHEBI:57597"/>
    </ligand>
</feature>
<feature type="binding site" evidence="13">
    <location>
        <position position="254"/>
    </location>
    <ligand>
        <name>sn-glycerol 3-phosphate</name>
        <dbReference type="ChEBI" id="CHEBI:57597"/>
    </ligand>
</feature>
<keyword evidence="4 13" id="KW-0560">Oxidoreductase</keyword>
<dbReference type="GO" id="GO:0005829">
    <property type="term" value="C:cytosol"/>
    <property type="evidence" value="ECO:0007669"/>
    <property type="project" value="TreeGrafter"/>
</dbReference>
<evidence type="ECO:0000313" key="20">
    <source>
        <dbReference type="EMBL" id="HDD44773.1"/>
    </source>
</evidence>
<comment type="subcellular location">
    <subcellularLocation>
        <location evidence="13">Cytoplasm</location>
    </subcellularLocation>
</comment>
<dbReference type="InterPro" id="IPR006168">
    <property type="entry name" value="G3P_DH_NAD-dep"/>
</dbReference>
<dbReference type="Pfam" id="PF01210">
    <property type="entry name" value="NAD_Gly3P_dh_N"/>
    <property type="match status" value="1"/>
</dbReference>
<feature type="binding site" evidence="13">
    <location>
        <position position="255"/>
    </location>
    <ligand>
        <name>NADPH</name>
        <dbReference type="ChEBI" id="CHEBI:57783"/>
    </ligand>
</feature>
<feature type="binding site" evidence="15">
    <location>
        <position position="106"/>
    </location>
    <ligand>
        <name>substrate</name>
    </ligand>
</feature>
<feature type="binding site" evidence="13">
    <location>
        <position position="281"/>
    </location>
    <ligand>
        <name>NADPH</name>
        <dbReference type="ChEBI" id="CHEBI:57783"/>
    </ligand>
</feature>
<dbReference type="InterPro" id="IPR008927">
    <property type="entry name" value="6-PGluconate_DH-like_C_sf"/>
</dbReference>
<keyword evidence="3 13" id="KW-0521">NADP</keyword>
<dbReference type="GO" id="GO:0047952">
    <property type="term" value="F:glycerol-3-phosphate dehydrogenase [NAD(P)+] activity"/>
    <property type="evidence" value="ECO:0007669"/>
    <property type="project" value="UniProtKB-UniRule"/>
</dbReference>
<dbReference type="InterPro" id="IPR013328">
    <property type="entry name" value="6PGD_dom2"/>
</dbReference>
<comment type="pathway">
    <text evidence="13">Membrane lipid metabolism; glycerophospholipid metabolism.</text>
</comment>
<feature type="binding site" evidence="16">
    <location>
        <position position="140"/>
    </location>
    <ligand>
        <name>NAD(+)</name>
        <dbReference type="ChEBI" id="CHEBI:57540"/>
    </ligand>
</feature>
<feature type="binding site" evidence="13">
    <location>
        <position position="279"/>
    </location>
    <ligand>
        <name>NADPH</name>
        <dbReference type="ChEBI" id="CHEBI:57783"/>
    </ligand>
</feature>
<evidence type="ECO:0000256" key="2">
    <source>
        <dbReference type="ARBA" id="ARBA00022516"/>
    </source>
</evidence>
<dbReference type="InterPro" id="IPR006109">
    <property type="entry name" value="G3P_DH_NAD-dep_C"/>
</dbReference>
<organism evidence="20">
    <name type="scientific">Desulfofervidus auxilii</name>
    <dbReference type="NCBI Taxonomy" id="1621989"/>
    <lineage>
        <taxon>Bacteria</taxon>
        <taxon>Pseudomonadati</taxon>
        <taxon>Thermodesulfobacteriota</taxon>
        <taxon>Candidatus Desulfofervidia</taxon>
        <taxon>Candidatus Desulfofervidales</taxon>
        <taxon>Candidatus Desulfofervidaceae</taxon>
        <taxon>Candidatus Desulfofervidus</taxon>
    </lineage>
</organism>
<comment type="caution">
    <text evidence="13">Lacks conserved residue(s) required for the propagation of feature annotation.</text>
</comment>
<reference evidence="20" key="1">
    <citation type="journal article" date="2020" name="mSystems">
        <title>Genome- and Community-Level Interaction Insights into Carbon Utilization and Element Cycling Functions of Hydrothermarchaeota in Hydrothermal Sediment.</title>
        <authorList>
            <person name="Zhou Z."/>
            <person name="Liu Y."/>
            <person name="Xu W."/>
            <person name="Pan J."/>
            <person name="Luo Z.H."/>
            <person name="Li M."/>
        </authorList>
    </citation>
    <scope>NUCLEOTIDE SEQUENCE [LARGE SCALE GENOMIC DNA]</scope>
    <source>
        <strain evidence="20">HyVt-233</strain>
    </source>
</reference>
<comment type="catalytic activity">
    <reaction evidence="9">
        <text>sn-glycerol 3-phosphate + NADP(+) = dihydroxyacetone phosphate + NADPH + H(+)</text>
        <dbReference type="Rhea" id="RHEA:11096"/>
        <dbReference type="ChEBI" id="CHEBI:15378"/>
        <dbReference type="ChEBI" id="CHEBI:57597"/>
        <dbReference type="ChEBI" id="CHEBI:57642"/>
        <dbReference type="ChEBI" id="CHEBI:57783"/>
        <dbReference type="ChEBI" id="CHEBI:58349"/>
        <dbReference type="EC" id="1.1.1.94"/>
    </reaction>
    <physiologicalReaction direction="right-to-left" evidence="9">
        <dbReference type="Rhea" id="RHEA:11098"/>
    </physiologicalReaction>
</comment>
<evidence type="ECO:0000256" key="13">
    <source>
        <dbReference type="HAMAP-Rule" id="MF_00394"/>
    </source>
</evidence>
<protein>
    <recommendedName>
        <fullName evidence="11 13">Glycerol-3-phosphate dehydrogenase [NAD(P)+]</fullName>
        <ecNumber evidence="10 13">1.1.1.94</ecNumber>
    </recommendedName>
    <alternativeName>
        <fullName evidence="13">NAD(P)(+)-dependent glycerol-3-phosphate dehydrogenase</fullName>
    </alternativeName>
    <alternativeName>
        <fullName evidence="12 13">NAD(P)H-dependent dihydroxyacetone-phosphate reductase</fullName>
    </alternativeName>
</protein>
<evidence type="ECO:0000256" key="11">
    <source>
        <dbReference type="ARBA" id="ARBA00069372"/>
    </source>
</evidence>
<evidence type="ECO:0000256" key="7">
    <source>
        <dbReference type="ARBA" id="ARBA00023209"/>
    </source>
</evidence>
<sequence length="333" mass="36269">MSSLAIIGAGSWGTALALLLAKKGIKIKLWVHSKETYQVLIDKKENIFYLPGIKIPSSIFPTQSLAEAISGQKDILIAVPSHVYREILSKIRPYLISNCHIISATKGIETDSLLTMSKVTKEILSDLSYSYSVLSGPSFAKEVSQGLPTAVTVASVNEEVAIYTQRLFSTNYFRVYTHHDVLGVELGGALKNIVAIAAGISEGLGLGYNARAALITRGLAEITRLGIKLGAEEKTFAGLSGMGDLVLTCTSKLSRNYNLGRRLGTGEKLTEILSSMRMVAEGVNTTKAAYILSQEIGVEMPITKEVYAILYEEKSPKEGLKELLSRRLKQEFY</sequence>
<comment type="catalytic activity">
    <reaction evidence="13">
        <text>sn-glycerol 3-phosphate + NAD(+) = dihydroxyacetone phosphate + NADH + H(+)</text>
        <dbReference type="Rhea" id="RHEA:11092"/>
        <dbReference type="ChEBI" id="CHEBI:15378"/>
        <dbReference type="ChEBI" id="CHEBI:57540"/>
        <dbReference type="ChEBI" id="CHEBI:57597"/>
        <dbReference type="ChEBI" id="CHEBI:57642"/>
        <dbReference type="ChEBI" id="CHEBI:57945"/>
        <dbReference type="EC" id="1.1.1.94"/>
    </reaction>
</comment>
<dbReference type="GO" id="GO:0006650">
    <property type="term" value="P:glycerophospholipid metabolic process"/>
    <property type="evidence" value="ECO:0007669"/>
    <property type="project" value="UniProtKB-UniRule"/>
</dbReference>
<keyword evidence="5 13" id="KW-0520">NAD</keyword>
<comment type="caution">
    <text evidence="20">The sequence shown here is derived from an EMBL/GenBank/DDBJ whole genome shotgun (WGS) entry which is preliminary data.</text>
</comment>
<dbReference type="Proteomes" id="UP000886289">
    <property type="component" value="Unassembled WGS sequence"/>
</dbReference>
<feature type="binding site" evidence="13">
    <location>
        <position position="12"/>
    </location>
    <ligand>
        <name>NADPH</name>
        <dbReference type="ChEBI" id="CHEBI:57783"/>
    </ligand>
</feature>
<feature type="binding site" evidence="13">
    <location>
        <position position="49"/>
    </location>
    <ligand>
        <name>NADPH</name>
        <dbReference type="ChEBI" id="CHEBI:57783"/>
    </ligand>
</feature>
<feature type="binding site" evidence="13">
    <location>
        <position position="256"/>
    </location>
    <ligand>
        <name>sn-glycerol 3-phosphate</name>
        <dbReference type="ChEBI" id="CHEBI:57597"/>
    </ligand>
</feature>
<feature type="binding site" evidence="13">
    <location>
        <position position="136"/>
    </location>
    <ligand>
        <name>sn-glycerol 3-phosphate</name>
        <dbReference type="ChEBI" id="CHEBI:57597"/>
    </ligand>
</feature>
<dbReference type="SUPFAM" id="SSF48179">
    <property type="entry name" value="6-phosphogluconate dehydrogenase C-terminal domain-like"/>
    <property type="match status" value="1"/>
</dbReference>
<keyword evidence="2 13" id="KW-0444">Lipid biosynthesis</keyword>
<keyword evidence="8 13" id="KW-1208">Phospholipid metabolism</keyword>
<dbReference type="SUPFAM" id="SSF51735">
    <property type="entry name" value="NAD(P)-binding Rossmann-fold domains"/>
    <property type="match status" value="1"/>
</dbReference>
<dbReference type="HAMAP" id="MF_00394">
    <property type="entry name" value="NAD_Glyc3P_dehydrog"/>
    <property type="match status" value="1"/>
</dbReference>
<keyword evidence="6 13" id="KW-0443">Lipid metabolism</keyword>
<feature type="binding site" evidence="13">
    <location>
        <position position="11"/>
    </location>
    <ligand>
        <name>NADPH</name>
        <dbReference type="ChEBI" id="CHEBI:57783"/>
    </ligand>
</feature>
<feature type="binding site" evidence="13">
    <location>
        <position position="191"/>
    </location>
    <ligand>
        <name>sn-glycerol 3-phosphate</name>
        <dbReference type="ChEBI" id="CHEBI:57597"/>
    </ligand>
</feature>
<evidence type="ECO:0000256" key="3">
    <source>
        <dbReference type="ARBA" id="ARBA00022857"/>
    </source>
</evidence>
<evidence type="ECO:0000256" key="12">
    <source>
        <dbReference type="ARBA" id="ARBA00080511"/>
    </source>
</evidence>
<feature type="binding site" evidence="13">
    <location>
        <position position="138"/>
    </location>
    <ligand>
        <name>sn-glycerol 3-phosphate</name>
        <dbReference type="ChEBI" id="CHEBI:57597"/>
    </ligand>
</feature>
<dbReference type="EMBL" id="DRBS01000296">
    <property type="protein sequence ID" value="HDD44773.1"/>
    <property type="molecule type" value="Genomic_DNA"/>
</dbReference>
<dbReference type="PIRSF" id="PIRSF000114">
    <property type="entry name" value="Glycerol-3-P_dh"/>
    <property type="match status" value="1"/>
</dbReference>
<feature type="binding site" evidence="13">
    <location>
        <position position="255"/>
    </location>
    <ligand>
        <name>sn-glycerol 3-phosphate</name>
        <dbReference type="ChEBI" id="CHEBI:57597"/>
    </ligand>
</feature>
<feature type="binding site" evidence="15">
    <location>
        <begin position="255"/>
        <end position="256"/>
    </location>
    <ligand>
        <name>substrate</name>
    </ligand>
</feature>
<evidence type="ECO:0000256" key="6">
    <source>
        <dbReference type="ARBA" id="ARBA00023098"/>
    </source>
</evidence>
<dbReference type="EC" id="1.1.1.94" evidence="10 13"/>
<dbReference type="GO" id="GO:0046167">
    <property type="term" value="P:glycerol-3-phosphate biosynthetic process"/>
    <property type="evidence" value="ECO:0007669"/>
    <property type="project" value="UniProtKB-UniRule"/>
</dbReference>
<dbReference type="GO" id="GO:0051287">
    <property type="term" value="F:NAD binding"/>
    <property type="evidence" value="ECO:0007669"/>
    <property type="project" value="InterPro"/>
</dbReference>
<feature type="binding site" evidence="13">
    <location>
        <position position="106"/>
    </location>
    <ligand>
        <name>sn-glycerol 3-phosphate</name>
        <dbReference type="ChEBI" id="CHEBI:57597"/>
    </ligand>
</feature>
<dbReference type="UniPathway" id="UPA00940"/>
<dbReference type="FunFam" id="3.40.50.720:FF:000019">
    <property type="entry name" value="Glycerol-3-phosphate dehydrogenase [NAD(P)+]"/>
    <property type="match status" value="1"/>
</dbReference>
<evidence type="ECO:0000256" key="9">
    <source>
        <dbReference type="ARBA" id="ARBA00052716"/>
    </source>
</evidence>
<feature type="domain" description="Glycerol-3-phosphate dehydrogenase NAD-dependent C-terminal" evidence="19">
    <location>
        <begin position="180"/>
        <end position="320"/>
    </location>
</feature>
<dbReference type="GO" id="GO:0046168">
    <property type="term" value="P:glycerol-3-phosphate catabolic process"/>
    <property type="evidence" value="ECO:0007669"/>
    <property type="project" value="InterPro"/>
</dbReference>
<feature type="binding site" evidence="16">
    <location>
        <begin position="8"/>
        <end position="13"/>
    </location>
    <ligand>
        <name>NAD(+)</name>
        <dbReference type="ChEBI" id="CHEBI:57540"/>
    </ligand>
</feature>
<comment type="similarity">
    <text evidence="1 13 17">Belongs to the NAD-dependent glycerol-3-phosphate dehydrogenase family.</text>
</comment>
<evidence type="ECO:0000256" key="10">
    <source>
        <dbReference type="ARBA" id="ARBA00066687"/>
    </source>
</evidence>
<feature type="binding site" evidence="13">
    <location>
        <position position="32"/>
    </location>
    <ligand>
        <name>NADPH</name>
        <dbReference type="ChEBI" id="CHEBI:57783"/>
    </ligand>
</feature>
<gene>
    <name evidence="13" type="primary">gpsA</name>
    <name evidence="20" type="ORF">ENG63_07950</name>
</gene>
<evidence type="ECO:0000256" key="16">
    <source>
        <dbReference type="PIRSR" id="PIRSR000114-3"/>
    </source>
</evidence>
<feature type="binding site" evidence="13">
    <location>
        <position position="140"/>
    </location>
    <ligand>
        <name>NADPH</name>
        <dbReference type="ChEBI" id="CHEBI:57783"/>
    </ligand>
</feature>
<keyword evidence="7 13" id="KW-0594">Phospholipid biosynthesis</keyword>
<dbReference type="Gene3D" id="1.10.1040.10">
    <property type="entry name" value="N-(1-d-carboxylethyl)-l-norvaline Dehydrogenase, domain 2"/>
    <property type="match status" value="1"/>
</dbReference>
<dbReference type="Pfam" id="PF07479">
    <property type="entry name" value="NAD_Gly3P_dh_C"/>
    <property type="match status" value="1"/>
</dbReference>